<keyword evidence="2" id="KW-0732">Signal</keyword>
<keyword evidence="3" id="KW-0614">Plasmid</keyword>
<comment type="similarity">
    <text evidence="1">Belongs to the UPF0065 (bug) family.</text>
</comment>
<dbReference type="Gene3D" id="3.40.190.10">
    <property type="entry name" value="Periplasmic binding protein-like II"/>
    <property type="match status" value="1"/>
</dbReference>
<protein>
    <submittedName>
        <fullName evidence="3">Tripartite tricarboxylate transporter substrate binding protein</fullName>
    </submittedName>
</protein>
<dbReference type="Proteomes" id="UP000831684">
    <property type="component" value="Plasmid pB"/>
</dbReference>
<dbReference type="InterPro" id="IPR005064">
    <property type="entry name" value="BUG"/>
</dbReference>
<dbReference type="PANTHER" id="PTHR42928">
    <property type="entry name" value="TRICARBOXYLATE-BINDING PROTEIN"/>
    <property type="match status" value="1"/>
</dbReference>
<dbReference type="InterPro" id="IPR042100">
    <property type="entry name" value="Bug_dom1"/>
</dbReference>
<dbReference type="RefSeq" id="WP_244451161.1">
    <property type="nucleotide sequence ID" value="NZ_CP083241.1"/>
</dbReference>
<proteinExistence type="inferred from homology"/>
<dbReference type="PROSITE" id="PS51318">
    <property type="entry name" value="TAT"/>
    <property type="match status" value="1"/>
</dbReference>
<name>A0A9E7A098_9HYPH</name>
<dbReference type="Gene3D" id="3.40.190.150">
    <property type="entry name" value="Bordetella uptake gene, domain 1"/>
    <property type="match status" value="1"/>
</dbReference>
<gene>
    <name evidence="3" type="ORF">K9D25_23090</name>
</gene>
<evidence type="ECO:0000313" key="3">
    <source>
        <dbReference type="EMBL" id="UOK73542.1"/>
    </source>
</evidence>
<dbReference type="InterPro" id="IPR006311">
    <property type="entry name" value="TAT_signal"/>
</dbReference>
<dbReference type="SUPFAM" id="SSF53850">
    <property type="entry name" value="Periplasmic binding protein-like II"/>
    <property type="match status" value="1"/>
</dbReference>
<dbReference type="CDD" id="cd07012">
    <property type="entry name" value="PBP2_Bug_TTT"/>
    <property type="match status" value="1"/>
</dbReference>
<dbReference type="AlphaFoldDB" id="A0A9E7A098"/>
<dbReference type="KEGG" id="apol:K9D25_23090"/>
<dbReference type="PIRSF" id="PIRSF017082">
    <property type="entry name" value="YflP"/>
    <property type="match status" value="1"/>
</dbReference>
<evidence type="ECO:0000313" key="4">
    <source>
        <dbReference type="Proteomes" id="UP000831684"/>
    </source>
</evidence>
<feature type="signal peptide" evidence="2">
    <location>
        <begin position="1"/>
        <end position="36"/>
    </location>
</feature>
<evidence type="ECO:0000256" key="2">
    <source>
        <dbReference type="SAM" id="SignalP"/>
    </source>
</evidence>
<feature type="chain" id="PRO_5038768816" evidence="2">
    <location>
        <begin position="37"/>
        <end position="329"/>
    </location>
</feature>
<dbReference type="Pfam" id="PF03401">
    <property type="entry name" value="TctC"/>
    <property type="match status" value="1"/>
</dbReference>
<evidence type="ECO:0000256" key="1">
    <source>
        <dbReference type="ARBA" id="ARBA00006987"/>
    </source>
</evidence>
<reference evidence="3" key="1">
    <citation type="submission" date="2021-09" db="EMBL/GenBank/DDBJ databases">
        <title>Network and meta-omics reveal the key degrader and cooperation patterns in an efficient 1,4-dioxane-degrading microbial community.</title>
        <authorList>
            <person name="Dai C."/>
        </authorList>
    </citation>
    <scope>NUCLEOTIDE SEQUENCE</scope>
    <source>
        <strain evidence="3">ZM13</strain>
        <plasmid evidence="3">pB</plasmid>
    </source>
</reference>
<accession>A0A9E7A098</accession>
<dbReference type="EMBL" id="CP083241">
    <property type="protein sequence ID" value="UOK73542.1"/>
    <property type="molecule type" value="Genomic_DNA"/>
</dbReference>
<organism evidence="3 4">
    <name type="scientific">Ancylobacter polymorphus</name>
    <dbReference type="NCBI Taxonomy" id="223390"/>
    <lineage>
        <taxon>Bacteria</taxon>
        <taxon>Pseudomonadati</taxon>
        <taxon>Pseudomonadota</taxon>
        <taxon>Alphaproteobacteria</taxon>
        <taxon>Hyphomicrobiales</taxon>
        <taxon>Xanthobacteraceae</taxon>
        <taxon>Ancylobacter</taxon>
    </lineage>
</organism>
<dbReference type="PANTHER" id="PTHR42928:SF3">
    <property type="entry name" value="UPF0065 PROTEIN YFLP"/>
    <property type="match status" value="1"/>
</dbReference>
<geneLocation type="plasmid" evidence="3 4">
    <name>pB</name>
</geneLocation>
<sequence>MHSSARAGIPALSRRHAMKAALAAAALFSGLGSAVAENYPAKNFQYIVQTGVGGGSDILARTLAKILHEEKLIPTNVLVENRPGGSGAIAYSYIAGQKASPYVLGGVGVSFFTTPLLGKMPVNYKDFTPLAAIARSPYILAVRADSPIKSVADIKTKSGLTTGTSGAVSDPALLATMTAQQLGTQIRAVPYDGEGEVLAALLGGHIDLIYGNPNEILEQIKAGALRPLAVSSPDRLTSLPDVPTFKEQGYDIVHTQLRGIIMPKDVPPEAVAYWEGVLKKVAEGDAWKTQYIQRFNEEPIFLNSAEFAKQMDVTSARYEKLMKELKLIK</sequence>